<sequence>MTVTRQVSPAASATTISSTVNSTTREGDPAETYSFTIVNQSGVSQSYAIFCKEPAVHPPAHGLVSHAVLVAHGVASGSGTAFLALPRTELYALCGTNYMDGSVQVRVLDRRQVSLGTGSSDTLRHGTTCVTQVTSATPSFDLWGGAADDRGEVGAFCIETGADFTYEQAAAKNFILGLGLSSSGHELVGLYASFTPVPRTTYQIWPSKTFYVVPERTEVNAPRTATDLRTAYEIDFTMRLPHVQLQKYVSFSISYDWTERVKPEVGCQVRLIWVERMPSQAEKASDSNGYA</sequence>
<dbReference type="RefSeq" id="XP_001215433.1">
    <property type="nucleotide sequence ID" value="XM_001215433.1"/>
</dbReference>
<accession>Q0CJ79</accession>
<protein>
    <submittedName>
        <fullName evidence="2">Uncharacterized protein</fullName>
    </submittedName>
</protein>
<dbReference type="Proteomes" id="UP000007963">
    <property type="component" value="Unassembled WGS sequence"/>
</dbReference>
<dbReference type="GeneID" id="4322468"/>
<feature type="region of interest" description="Disordered" evidence="1">
    <location>
        <begin position="1"/>
        <end position="28"/>
    </location>
</feature>
<dbReference type="HOGENOM" id="CLU_083352_0_0_1"/>
<dbReference type="VEuPathDB" id="FungiDB:ATEG_06255"/>
<gene>
    <name evidence="2" type="ORF">ATEG_06255</name>
</gene>
<dbReference type="OMA" id="IFCKEPA"/>
<dbReference type="STRING" id="341663.Q0CJ79"/>
<dbReference type="AlphaFoldDB" id="Q0CJ79"/>
<evidence type="ECO:0000256" key="1">
    <source>
        <dbReference type="SAM" id="MobiDB-lite"/>
    </source>
</evidence>
<evidence type="ECO:0000313" key="3">
    <source>
        <dbReference type="Proteomes" id="UP000007963"/>
    </source>
</evidence>
<organism evidence="2 3">
    <name type="scientific">Aspergillus terreus (strain NIH 2624 / FGSC A1156)</name>
    <dbReference type="NCBI Taxonomy" id="341663"/>
    <lineage>
        <taxon>Eukaryota</taxon>
        <taxon>Fungi</taxon>
        <taxon>Dikarya</taxon>
        <taxon>Ascomycota</taxon>
        <taxon>Pezizomycotina</taxon>
        <taxon>Eurotiomycetes</taxon>
        <taxon>Eurotiomycetidae</taxon>
        <taxon>Eurotiales</taxon>
        <taxon>Aspergillaceae</taxon>
        <taxon>Aspergillus</taxon>
        <taxon>Aspergillus subgen. Circumdati</taxon>
    </lineage>
</organism>
<evidence type="ECO:0000313" key="2">
    <source>
        <dbReference type="EMBL" id="EAU32799.1"/>
    </source>
</evidence>
<dbReference type="OrthoDB" id="5129673at2759"/>
<feature type="compositionally biased region" description="Low complexity" evidence="1">
    <location>
        <begin position="8"/>
        <end position="24"/>
    </location>
</feature>
<reference evidence="3" key="1">
    <citation type="submission" date="2005-09" db="EMBL/GenBank/DDBJ databases">
        <title>Annotation of the Aspergillus terreus NIH2624 genome.</title>
        <authorList>
            <person name="Birren B.W."/>
            <person name="Lander E.S."/>
            <person name="Galagan J.E."/>
            <person name="Nusbaum C."/>
            <person name="Devon K."/>
            <person name="Henn M."/>
            <person name="Ma L.-J."/>
            <person name="Jaffe D.B."/>
            <person name="Butler J."/>
            <person name="Alvarez P."/>
            <person name="Gnerre S."/>
            <person name="Grabherr M."/>
            <person name="Kleber M."/>
            <person name="Mauceli E.W."/>
            <person name="Brockman W."/>
            <person name="Rounsley S."/>
            <person name="Young S.K."/>
            <person name="LaButti K."/>
            <person name="Pushparaj V."/>
            <person name="DeCaprio D."/>
            <person name="Crawford M."/>
            <person name="Koehrsen M."/>
            <person name="Engels R."/>
            <person name="Montgomery P."/>
            <person name="Pearson M."/>
            <person name="Howarth C."/>
            <person name="Larson L."/>
            <person name="Luoma S."/>
            <person name="White J."/>
            <person name="Alvarado L."/>
            <person name="Kodira C.D."/>
            <person name="Zeng Q."/>
            <person name="Oleary S."/>
            <person name="Yandava C."/>
            <person name="Denning D.W."/>
            <person name="Nierman W.C."/>
            <person name="Milne T."/>
            <person name="Madden K."/>
        </authorList>
    </citation>
    <scope>NUCLEOTIDE SEQUENCE [LARGE SCALE GENOMIC DNA]</scope>
    <source>
        <strain evidence="3">NIH 2624 / FGSC A1156</strain>
    </source>
</reference>
<name>Q0CJ79_ASPTN</name>
<dbReference type="EMBL" id="CH476602">
    <property type="protein sequence ID" value="EAU32799.1"/>
    <property type="molecule type" value="Genomic_DNA"/>
</dbReference>
<proteinExistence type="predicted"/>